<dbReference type="PRINTS" id="PR00783">
    <property type="entry name" value="MINTRINSICP"/>
</dbReference>
<dbReference type="SUPFAM" id="SSF81338">
    <property type="entry name" value="Aquaporin-like"/>
    <property type="match status" value="1"/>
</dbReference>
<dbReference type="Pfam" id="PF00230">
    <property type="entry name" value="MIP"/>
    <property type="match status" value="1"/>
</dbReference>
<evidence type="ECO:0000256" key="5">
    <source>
        <dbReference type="RuleBase" id="RU000477"/>
    </source>
</evidence>
<protein>
    <recommendedName>
        <fullName evidence="10">Major facilitator superfamily (MFS) profile domain-containing protein</fullName>
    </recommendedName>
</protein>
<evidence type="ECO:0000256" key="2">
    <source>
        <dbReference type="ARBA" id="ARBA00022692"/>
    </source>
</evidence>
<comment type="caution">
    <text evidence="8">The sequence shown here is derived from an EMBL/GenBank/DDBJ whole genome shotgun (WGS) entry which is preliminary data.</text>
</comment>
<feature type="chain" id="PRO_5004918331" description="Major facilitator superfamily (MFS) profile domain-containing protein" evidence="7">
    <location>
        <begin position="28"/>
        <end position="73"/>
    </location>
</feature>
<gene>
    <name evidence="8" type="ORF">SBOR_8931</name>
</gene>
<evidence type="ECO:0000256" key="4">
    <source>
        <dbReference type="ARBA" id="ARBA00023136"/>
    </source>
</evidence>
<keyword evidence="2 5" id="KW-0812">Transmembrane</keyword>
<keyword evidence="3 6" id="KW-1133">Transmembrane helix</keyword>
<dbReference type="HOGENOM" id="CLU_2706275_0_0_1"/>
<evidence type="ECO:0000313" key="9">
    <source>
        <dbReference type="Proteomes" id="UP000019487"/>
    </source>
</evidence>
<accession>W9C712</accession>
<dbReference type="AlphaFoldDB" id="W9C712"/>
<reference evidence="8 9" key="1">
    <citation type="journal article" date="2014" name="Genome Announc.">
        <title>Draft genome sequence of Sclerotinia borealis, a psychrophilic plant pathogenic fungus.</title>
        <authorList>
            <person name="Mardanov A.V."/>
            <person name="Beletsky A.V."/>
            <person name="Kadnikov V.V."/>
            <person name="Ignatov A.N."/>
            <person name="Ravin N.V."/>
        </authorList>
    </citation>
    <scope>NUCLEOTIDE SEQUENCE [LARGE SCALE GENOMIC DNA]</scope>
    <source>
        <strain evidence="9">F-4157</strain>
    </source>
</reference>
<keyword evidence="4 6" id="KW-0472">Membrane</keyword>
<dbReference type="OrthoDB" id="3222at2759"/>
<dbReference type="Gene3D" id="1.20.1080.10">
    <property type="entry name" value="Glycerol uptake facilitator protein"/>
    <property type="match status" value="1"/>
</dbReference>
<evidence type="ECO:0000313" key="8">
    <source>
        <dbReference type="EMBL" id="ESZ90684.1"/>
    </source>
</evidence>
<dbReference type="GO" id="GO:0016020">
    <property type="term" value="C:membrane"/>
    <property type="evidence" value="ECO:0007669"/>
    <property type="project" value="UniProtKB-SubCell"/>
</dbReference>
<proteinExistence type="inferred from homology"/>
<evidence type="ECO:0000256" key="7">
    <source>
        <dbReference type="SAM" id="SignalP"/>
    </source>
</evidence>
<evidence type="ECO:0008006" key="10">
    <source>
        <dbReference type="Google" id="ProtNLM"/>
    </source>
</evidence>
<feature type="transmembrane region" description="Helical" evidence="6">
    <location>
        <begin position="51"/>
        <end position="71"/>
    </location>
</feature>
<keyword evidence="9" id="KW-1185">Reference proteome</keyword>
<sequence>MQVVAYVGVTNIFLLTLFICALVPSSGDHMDPAITFATDTTGLTGFSRGMLYIIGHTTGAALAAGVIRGSLGE</sequence>
<evidence type="ECO:0000256" key="6">
    <source>
        <dbReference type="SAM" id="Phobius"/>
    </source>
</evidence>
<dbReference type="InterPro" id="IPR023271">
    <property type="entry name" value="Aquaporin-like"/>
</dbReference>
<organism evidence="8 9">
    <name type="scientific">Sclerotinia borealis (strain F-4128)</name>
    <dbReference type="NCBI Taxonomy" id="1432307"/>
    <lineage>
        <taxon>Eukaryota</taxon>
        <taxon>Fungi</taxon>
        <taxon>Dikarya</taxon>
        <taxon>Ascomycota</taxon>
        <taxon>Pezizomycotina</taxon>
        <taxon>Leotiomycetes</taxon>
        <taxon>Helotiales</taxon>
        <taxon>Sclerotiniaceae</taxon>
        <taxon>Sclerotinia</taxon>
    </lineage>
</organism>
<comment type="similarity">
    <text evidence="5">Belongs to the MIP/aquaporin (TC 1.A.8) family.</text>
</comment>
<dbReference type="EMBL" id="AYSA01000586">
    <property type="protein sequence ID" value="ESZ90684.1"/>
    <property type="molecule type" value="Genomic_DNA"/>
</dbReference>
<comment type="subcellular location">
    <subcellularLocation>
        <location evidence="1">Membrane</location>
        <topology evidence="1">Multi-pass membrane protein</topology>
    </subcellularLocation>
</comment>
<evidence type="ECO:0000256" key="1">
    <source>
        <dbReference type="ARBA" id="ARBA00004141"/>
    </source>
</evidence>
<keyword evidence="7" id="KW-0732">Signal</keyword>
<dbReference type="STRING" id="1432307.W9C712"/>
<dbReference type="Proteomes" id="UP000019487">
    <property type="component" value="Unassembled WGS sequence"/>
</dbReference>
<name>W9C712_SCLBF</name>
<dbReference type="InterPro" id="IPR000425">
    <property type="entry name" value="MIP"/>
</dbReference>
<keyword evidence="5" id="KW-0813">Transport</keyword>
<feature type="signal peptide" evidence="7">
    <location>
        <begin position="1"/>
        <end position="27"/>
    </location>
</feature>
<dbReference type="GO" id="GO:0015267">
    <property type="term" value="F:channel activity"/>
    <property type="evidence" value="ECO:0007669"/>
    <property type="project" value="InterPro"/>
</dbReference>
<evidence type="ECO:0000256" key="3">
    <source>
        <dbReference type="ARBA" id="ARBA00022989"/>
    </source>
</evidence>